<dbReference type="STRING" id="460384.SAMN05216313_12915"/>
<gene>
    <name evidence="3" type="ORF">SAMN05216313_12915</name>
</gene>
<feature type="transmembrane region" description="Helical" evidence="2">
    <location>
        <begin position="12"/>
        <end position="32"/>
    </location>
</feature>
<proteinExistence type="predicted"/>
<dbReference type="AlphaFoldDB" id="A0A1I0JGL1"/>
<protein>
    <submittedName>
        <fullName evidence="3">Uncharacterized protein</fullName>
    </submittedName>
</protein>
<feature type="transmembrane region" description="Helical" evidence="2">
    <location>
        <begin position="121"/>
        <end position="144"/>
    </location>
</feature>
<evidence type="ECO:0000313" key="4">
    <source>
        <dbReference type="Proteomes" id="UP000198508"/>
    </source>
</evidence>
<keyword evidence="2" id="KW-0472">Membrane</keyword>
<dbReference type="Proteomes" id="UP000198508">
    <property type="component" value="Unassembled WGS sequence"/>
</dbReference>
<keyword evidence="2" id="KW-1133">Transmembrane helix</keyword>
<dbReference type="GeneID" id="93279071"/>
<keyword evidence="2" id="KW-0812">Transmembrane</keyword>
<reference evidence="4" key="1">
    <citation type="submission" date="2016-10" db="EMBL/GenBank/DDBJ databases">
        <authorList>
            <person name="Varghese N."/>
            <person name="Submissions S."/>
        </authorList>
    </citation>
    <scope>NUCLEOTIDE SEQUENCE [LARGE SCALE GENOMIC DNA]</scope>
    <source>
        <strain evidence="4">NLAE-zl-G277</strain>
    </source>
</reference>
<evidence type="ECO:0000256" key="1">
    <source>
        <dbReference type="SAM" id="MobiDB-lite"/>
    </source>
</evidence>
<accession>A0A1I0JGL1</accession>
<dbReference type="EMBL" id="FOIM01000029">
    <property type="protein sequence ID" value="SEU08429.1"/>
    <property type="molecule type" value="Genomic_DNA"/>
</dbReference>
<keyword evidence="4" id="KW-1185">Reference proteome</keyword>
<feature type="transmembrane region" description="Helical" evidence="2">
    <location>
        <begin position="91"/>
        <end position="115"/>
    </location>
</feature>
<organism evidence="3 4">
    <name type="scientific">Enterocloster lavalensis</name>
    <dbReference type="NCBI Taxonomy" id="460384"/>
    <lineage>
        <taxon>Bacteria</taxon>
        <taxon>Bacillati</taxon>
        <taxon>Bacillota</taxon>
        <taxon>Clostridia</taxon>
        <taxon>Lachnospirales</taxon>
        <taxon>Lachnospiraceae</taxon>
        <taxon>Enterocloster</taxon>
    </lineage>
</organism>
<name>A0A1I0JGL1_9FIRM</name>
<evidence type="ECO:0000313" key="3">
    <source>
        <dbReference type="EMBL" id="SEU08429.1"/>
    </source>
</evidence>
<evidence type="ECO:0000256" key="2">
    <source>
        <dbReference type="SAM" id="Phobius"/>
    </source>
</evidence>
<feature type="region of interest" description="Disordered" evidence="1">
    <location>
        <begin position="183"/>
        <end position="214"/>
    </location>
</feature>
<dbReference type="RefSeq" id="WP_007706970.1">
    <property type="nucleotide sequence ID" value="NZ_CABJCG010000002.1"/>
</dbReference>
<sequence>MMSFLQTGKALYVLAAICLAGIFTRLAAGSFYKRLIKESTNLALTKNKCLRALRQNAEDTYRINQGMSNTRVYLERQMYGMRMMGMSVRGLDNLSGQLTLLCFLAGGAAAFMSYWYRSDNYYIVLYGTVGILSGMLTMLFDYGINLDSRKQQLMTCLQDYMENVMLPRMAREGTGDHVAAVAEEERREPTPVRSLARERRGAGRRGLEQTAASREKIKETIKNADAQNSGENWLQDLNPDQKRVLGELLKEFIS</sequence>